<dbReference type="KEGG" id="pfy:PFICI_01771"/>
<dbReference type="InterPro" id="IPR050055">
    <property type="entry name" value="EF-Tu_GTPase"/>
</dbReference>
<dbReference type="OrthoDB" id="5342685at2759"/>
<protein>
    <recommendedName>
        <fullName evidence="2">Tr-type G domain-containing protein</fullName>
    </recommendedName>
</protein>
<dbReference type="GO" id="GO:0003924">
    <property type="term" value="F:GTPase activity"/>
    <property type="evidence" value="ECO:0007669"/>
    <property type="project" value="InterPro"/>
</dbReference>
<dbReference type="PANTHER" id="PTHR43721:SF30">
    <property type="entry name" value="TR-TYPE G DOMAIN-CONTAINING PROTEIN"/>
    <property type="match status" value="1"/>
</dbReference>
<dbReference type="RefSeq" id="XP_007828543.1">
    <property type="nucleotide sequence ID" value="XM_007830352.1"/>
</dbReference>
<dbReference type="Proteomes" id="UP000030651">
    <property type="component" value="Unassembled WGS sequence"/>
</dbReference>
<name>W3XPF6_PESFW</name>
<dbReference type="GO" id="GO:0003746">
    <property type="term" value="F:translation elongation factor activity"/>
    <property type="evidence" value="ECO:0007669"/>
    <property type="project" value="TreeGrafter"/>
</dbReference>
<accession>W3XPF6</accession>
<reference evidence="4" key="1">
    <citation type="journal article" date="2015" name="BMC Genomics">
        <title>Genomic and transcriptomic analysis of the endophytic fungus Pestalotiopsis fici reveals its lifestyle and high potential for synthesis of natural products.</title>
        <authorList>
            <person name="Wang X."/>
            <person name="Zhang X."/>
            <person name="Liu L."/>
            <person name="Xiang M."/>
            <person name="Wang W."/>
            <person name="Sun X."/>
            <person name="Che Y."/>
            <person name="Guo L."/>
            <person name="Liu G."/>
            <person name="Guo L."/>
            <person name="Wang C."/>
            <person name="Yin W.B."/>
            <person name="Stadler M."/>
            <person name="Zhang X."/>
            <person name="Liu X."/>
        </authorList>
    </citation>
    <scope>NUCLEOTIDE SEQUENCE [LARGE SCALE GENOMIC DNA]</scope>
    <source>
        <strain evidence="4">W106-1 / CGMCC3.15140</strain>
    </source>
</reference>
<evidence type="ECO:0000313" key="3">
    <source>
        <dbReference type="EMBL" id="ETS87943.1"/>
    </source>
</evidence>
<dbReference type="eggNOG" id="KOG1143">
    <property type="taxonomic scope" value="Eukaryota"/>
</dbReference>
<dbReference type="SUPFAM" id="SSF52540">
    <property type="entry name" value="P-loop containing nucleoside triphosphate hydrolases"/>
    <property type="match status" value="1"/>
</dbReference>
<feature type="compositionally biased region" description="Low complexity" evidence="1">
    <location>
        <begin position="98"/>
        <end position="115"/>
    </location>
</feature>
<dbReference type="PANTHER" id="PTHR43721">
    <property type="entry name" value="ELONGATION FACTOR TU-RELATED"/>
    <property type="match status" value="1"/>
</dbReference>
<dbReference type="InterPro" id="IPR027417">
    <property type="entry name" value="P-loop_NTPase"/>
</dbReference>
<dbReference type="EMBL" id="KI912109">
    <property type="protein sequence ID" value="ETS87943.1"/>
    <property type="molecule type" value="Genomic_DNA"/>
</dbReference>
<keyword evidence="4" id="KW-1185">Reference proteome</keyword>
<gene>
    <name evidence="3" type="ORF">PFICI_01771</name>
</gene>
<dbReference type="OMA" id="LKHRHEM"/>
<dbReference type="Pfam" id="PF00009">
    <property type="entry name" value="GTP_EFTU"/>
    <property type="match status" value="1"/>
</dbReference>
<feature type="compositionally biased region" description="Polar residues" evidence="1">
    <location>
        <begin position="81"/>
        <end position="92"/>
    </location>
</feature>
<evidence type="ECO:0000256" key="1">
    <source>
        <dbReference type="SAM" id="MobiDB-lite"/>
    </source>
</evidence>
<dbReference type="HOGENOM" id="CLU_006343_0_0_1"/>
<evidence type="ECO:0000313" key="4">
    <source>
        <dbReference type="Proteomes" id="UP000030651"/>
    </source>
</evidence>
<dbReference type="InParanoid" id="W3XPF6"/>
<dbReference type="GeneID" id="19266784"/>
<feature type="region of interest" description="Disordered" evidence="1">
    <location>
        <begin position="1"/>
        <end position="59"/>
    </location>
</feature>
<sequence length="865" mass="94036">MASVITFDPNPPRVSSPWLLPEDPEKKHGGAERSGSASNDGDSDQNQDTVDRLDAEPQDGPIEYKLHLLLRPRRRYDVMSTTTRVVGSQQSRPRPVVSLKSGSSTPTTSTQTRQNRLSQLTTQLLWRLQQSAPYHAKARRQLVVPKLPEDTDNVDLSILENPQKLLPGLEESNGALYEIGVSDDGTFVGLTKDEMDESMSTLKIMAASLGCRVEVQRMKMVGNCQWTEISHADTVSTMDSREADLWVAEALIMPVLEPQKESNGDGTSSQVQSDPLNAVNVSRTEQLRVSLTGPTTSGKTTLLGTLANGTLDNGRGSSRINLLKHRHEVVSGQTSSVAQELIGYKDGKIYNYAGTNIESWTDIHDYAENGRLVFFSDSAGHLRYRRTILRGLVGWAPHWTFLCITANGNEGTGRGSHSLSGTTDDLGDGGLDLAIAHLDLCLQLEIPLVILITKYDTTTKDKLKSTLNVILTKIKAKGRAPKLIIPPRPDGGDLLEVPETSQLKIEQDVIKSIGESNNHLSIIPLVLTSAVTGLGIGHIHALLNSLPMPPAPTARDFVPQVLNPEQPAALFHIDDKYELSNHTSDRSAIVIAGYLRFGTLRIGDKVLLGPFPADDEDARNHVPRDHPSPGDGLSISHPSFSELARFASKNAVSASNVKGEWRNATIVNIRNLRLPVRTMEAGQAGTVQIVFDDPVEEPSDSDSLFERTKPSTGGTIRKGQILAIPSQHMLDTGLSLQAASGLRAVFTDEGVTELSVGNLVNIYVATVRAAARILKVIRHLPENGARKAHSEEHDDVFSMADSIELDRSLGESDSAPTKNEYAVTLELLTNREWIELGSRVVLLEGGKQGSSGLEGFVGNVIEIAE</sequence>
<dbReference type="Gene3D" id="3.40.50.300">
    <property type="entry name" value="P-loop containing nucleotide triphosphate hydrolases"/>
    <property type="match status" value="1"/>
</dbReference>
<dbReference type="AlphaFoldDB" id="W3XPF6"/>
<dbReference type="GO" id="GO:0005525">
    <property type="term" value="F:GTP binding"/>
    <property type="evidence" value="ECO:0007669"/>
    <property type="project" value="InterPro"/>
</dbReference>
<organism evidence="3 4">
    <name type="scientific">Pestalotiopsis fici (strain W106-1 / CGMCC3.15140)</name>
    <dbReference type="NCBI Taxonomy" id="1229662"/>
    <lineage>
        <taxon>Eukaryota</taxon>
        <taxon>Fungi</taxon>
        <taxon>Dikarya</taxon>
        <taxon>Ascomycota</taxon>
        <taxon>Pezizomycotina</taxon>
        <taxon>Sordariomycetes</taxon>
        <taxon>Xylariomycetidae</taxon>
        <taxon>Amphisphaeriales</taxon>
        <taxon>Sporocadaceae</taxon>
        <taxon>Pestalotiopsis</taxon>
    </lineage>
</organism>
<dbReference type="STRING" id="1229662.W3XPF6"/>
<feature type="compositionally biased region" description="Polar residues" evidence="1">
    <location>
        <begin position="35"/>
        <end position="48"/>
    </location>
</feature>
<feature type="region of interest" description="Disordered" evidence="1">
    <location>
        <begin position="81"/>
        <end position="115"/>
    </location>
</feature>
<proteinExistence type="predicted"/>
<dbReference type="InterPro" id="IPR000795">
    <property type="entry name" value="T_Tr_GTP-bd_dom"/>
</dbReference>
<feature type="domain" description="Tr-type G" evidence="2">
    <location>
        <begin position="288"/>
        <end position="541"/>
    </location>
</feature>
<evidence type="ECO:0000259" key="2">
    <source>
        <dbReference type="Pfam" id="PF00009"/>
    </source>
</evidence>